<name>A0A550C720_9AGAR</name>
<proteinExistence type="predicted"/>
<dbReference type="InterPro" id="IPR016181">
    <property type="entry name" value="Acyl_CoA_acyltransferase"/>
</dbReference>
<reference evidence="2 3" key="1">
    <citation type="journal article" date="2019" name="New Phytol.">
        <title>Comparative genomics reveals unique wood-decay strategies and fruiting body development in the Schizophyllaceae.</title>
        <authorList>
            <person name="Almasi E."/>
            <person name="Sahu N."/>
            <person name="Krizsan K."/>
            <person name="Balint B."/>
            <person name="Kovacs G.M."/>
            <person name="Kiss B."/>
            <person name="Cseklye J."/>
            <person name="Drula E."/>
            <person name="Henrissat B."/>
            <person name="Nagy I."/>
            <person name="Chovatia M."/>
            <person name="Adam C."/>
            <person name="LaButti K."/>
            <person name="Lipzen A."/>
            <person name="Riley R."/>
            <person name="Grigoriev I.V."/>
            <person name="Nagy L.G."/>
        </authorList>
    </citation>
    <scope>NUCLEOTIDE SEQUENCE [LARGE SCALE GENOMIC DNA]</scope>
    <source>
        <strain evidence="2 3">NL-1724</strain>
    </source>
</reference>
<evidence type="ECO:0000259" key="1">
    <source>
        <dbReference type="PROSITE" id="PS51186"/>
    </source>
</evidence>
<sequence>MTWSIHREQEAGREPSSSQLFLLSELRNGKMSFAVRPAVPKDFDEITAIYNHCIDHSVASFRTERVAPAVLLDSYHSALDHGIPFVVAATHEGASILGYAYVSLYRASHAGYCHTVELSIYVHSEHLSGGVGSRLWDELVGVLRERLRLTETNGETNASPPIRHILSVMALDVEGHKGGYGLRDWYVNRGFVERGHRRPLDISSGDGLTPSSCN</sequence>
<dbReference type="Pfam" id="PF00583">
    <property type="entry name" value="Acetyltransf_1"/>
    <property type="match status" value="1"/>
</dbReference>
<organism evidence="2 3">
    <name type="scientific">Schizophyllum amplum</name>
    <dbReference type="NCBI Taxonomy" id="97359"/>
    <lineage>
        <taxon>Eukaryota</taxon>
        <taxon>Fungi</taxon>
        <taxon>Dikarya</taxon>
        <taxon>Basidiomycota</taxon>
        <taxon>Agaricomycotina</taxon>
        <taxon>Agaricomycetes</taxon>
        <taxon>Agaricomycetidae</taxon>
        <taxon>Agaricales</taxon>
        <taxon>Schizophyllaceae</taxon>
        <taxon>Schizophyllum</taxon>
    </lineage>
</organism>
<dbReference type="InterPro" id="IPR000182">
    <property type="entry name" value="GNAT_dom"/>
</dbReference>
<dbReference type="CDD" id="cd04301">
    <property type="entry name" value="NAT_SF"/>
    <property type="match status" value="1"/>
</dbReference>
<protein>
    <recommendedName>
        <fullName evidence="1">N-acetyltransferase domain-containing protein</fullName>
    </recommendedName>
</protein>
<keyword evidence="3" id="KW-1185">Reference proteome</keyword>
<dbReference type="GO" id="GO:0016747">
    <property type="term" value="F:acyltransferase activity, transferring groups other than amino-acyl groups"/>
    <property type="evidence" value="ECO:0007669"/>
    <property type="project" value="InterPro"/>
</dbReference>
<dbReference type="Gene3D" id="3.40.630.30">
    <property type="match status" value="1"/>
</dbReference>
<gene>
    <name evidence="2" type="ORF">BD626DRAFT_126981</name>
</gene>
<dbReference type="Proteomes" id="UP000320762">
    <property type="component" value="Unassembled WGS sequence"/>
</dbReference>
<evidence type="ECO:0000313" key="3">
    <source>
        <dbReference type="Proteomes" id="UP000320762"/>
    </source>
</evidence>
<dbReference type="SUPFAM" id="SSF55729">
    <property type="entry name" value="Acyl-CoA N-acyltransferases (Nat)"/>
    <property type="match status" value="1"/>
</dbReference>
<accession>A0A550C720</accession>
<dbReference type="EMBL" id="VDMD01000021">
    <property type="protein sequence ID" value="TRM60598.1"/>
    <property type="molecule type" value="Genomic_DNA"/>
</dbReference>
<dbReference type="AlphaFoldDB" id="A0A550C720"/>
<dbReference type="STRING" id="97359.A0A550C720"/>
<comment type="caution">
    <text evidence="2">The sequence shown here is derived from an EMBL/GenBank/DDBJ whole genome shotgun (WGS) entry which is preliminary data.</text>
</comment>
<dbReference type="OrthoDB" id="2129362at2759"/>
<evidence type="ECO:0000313" key="2">
    <source>
        <dbReference type="EMBL" id="TRM60598.1"/>
    </source>
</evidence>
<feature type="domain" description="N-acetyltransferase" evidence="1">
    <location>
        <begin position="33"/>
        <end position="199"/>
    </location>
</feature>
<dbReference type="PROSITE" id="PS51186">
    <property type="entry name" value="GNAT"/>
    <property type="match status" value="1"/>
</dbReference>